<protein>
    <submittedName>
        <fullName evidence="1">Uncharacterized protein</fullName>
    </submittedName>
</protein>
<sequence>MDNNFPYNHRINYNTFVTGVWIPYNGWRVKSLHDVKLRDGTIVTQLRPNGAAWYGSKFDIKDDDVIAIRVVPDEERGKYEYTGDFRIERDIHYFGHVIPVWLEDEQRFIYPDEVPEGKFITPLQQALWKKCCTKEGDKEESWEVIVLTVTGRLSDNKLLSFTNDELVLLFDHSDSRLTTPEVLSERIRNKALTGFNSF</sequence>
<accession>A0A514TUL4</accession>
<dbReference type="EMBL" id="MN032614">
    <property type="protein sequence ID" value="QDJ96670.1"/>
    <property type="molecule type" value="Genomic_DNA"/>
</dbReference>
<proteinExistence type="predicted"/>
<reference evidence="1" key="1">
    <citation type="submission" date="2019-06" db="EMBL/GenBank/DDBJ databases">
        <title>Complete genome sequence of Aeromonas hydrophila bacteriophage PS1.</title>
        <authorList>
            <person name="Rai S."/>
            <person name="Tyagi A."/>
            <person name="Kumar N."/>
            <person name="Singh N."/>
        </authorList>
    </citation>
    <scope>NUCLEOTIDE SEQUENCE [LARGE SCALE GENOMIC DNA]</scope>
</reference>
<organism evidence="1 2">
    <name type="scientific">Aeromonas phage PS1</name>
    <dbReference type="NCBI Taxonomy" id="2591406"/>
    <lineage>
        <taxon>Viruses</taxon>
        <taxon>Duplodnaviria</taxon>
        <taxon>Heunggongvirae</taxon>
        <taxon>Uroviricota</taxon>
        <taxon>Caudoviricetes</taxon>
        <taxon>Chimalliviridae</taxon>
        <taxon>Ferozepurvirus</taxon>
        <taxon>Ferozepurvirus PS1</taxon>
    </lineage>
</organism>
<evidence type="ECO:0000313" key="2">
    <source>
        <dbReference type="Proteomes" id="UP000317703"/>
    </source>
</evidence>
<keyword evidence="2" id="KW-1185">Reference proteome</keyword>
<dbReference type="Proteomes" id="UP000317703">
    <property type="component" value="Segment"/>
</dbReference>
<name>A0A514TUL4_9CAUD</name>
<gene>
    <name evidence="1" type="ORF">PS1_0159</name>
</gene>
<evidence type="ECO:0000313" key="1">
    <source>
        <dbReference type="EMBL" id="QDJ96670.1"/>
    </source>
</evidence>